<dbReference type="GO" id="GO:0006529">
    <property type="term" value="P:asparagine biosynthetic process"/>
    <property type="evidence" value="ECO:0007669"/>
    <property type="project" value="UniProtKB-KW"/>
</dbReference>
<organism evidence="13 14">
    <name type="scientific">Faecalicatena orotica</name>
    <dbReference type="NCBI Taxonomy" id="1544"/>
    <lineage>
        <taxon>Bacteria</taxon>
        <taxon>Bacillati</taxon>
        <taxon>Bacillota</taxon>
        <taxon>Clostridia</taxon>
        <taxon>Lachnospirales</taxon>
        <taxon>Lachnospiraceae</taxon>
        <taxon>Faecalicatena</taxon>
    </lineage>
</organism>
<feature type="domain" description="Glutamine amidotransferase type-2" evidence="12">
    <location>
        <begin position="2"/>
        <end position="220"/>
    </location>
</feature>
<dbReference type="InterPro" id="IPR051786">
    <property type="entry name" value="ASN_synthetase/amidase"/>
</dbReference>
<evidence type="ECO:0000259" key="12">
    <source>
        <dbReference type="PROSITE" id="PS51278"/>
    </source>
</evidence>
<dbReference type="InterPro" id="IPR029055">
    <property type="entry name" value="Ntn_hydrolases_N"/>
</dbReference>
<evidence type="ECO:0000256" key="2">
    <source>
        <dbReference type="ARBA" id="ARBA00005752"/>
    </source>
</evidence>
<keyword evidence="7 9" id="KW-0315">Glutamine amidotransferase</keyword>
<keyword evidence="14" id="KW-1185">Reference proteome</keyword>
<accession>A0A2Y9BGB1</accession>
<dbReference type="SUPFAM" id="SSF56235">
    <property type="entry name" value="N-terminal nucleophile aminohydrolases (Ntn hydrolases)"/>
    <property type="match status" value="1"/>
</dbReference>
<dbReference type="AlphaFoldDB" id="A0A2Y9BGB1"/>
<keyword evidence="5 10" id="KW-0067">ATP-binding</keyword>
<dbReference type="PROSITE" id="PS51278">
    <property type="entry name" value="GATASE_TYPE_2"/>
    <property type="match status" value="1"/>
</dbReference>
<evidence type="ECO:0000256" key="9">
    <source>
        <dbReference type="PIRSR" id="PIRSR001589-1"/>
    </source>
</evidence>
<proteinExistence type="inferred from homology"/>
<comment type="similarity">
    <text evidence="2">Belongs to the asparagine synthetase family.</text>
</comment>
<evidence type="ECO:0000256" key="4">
    <source>
        <dbReference type="ARBA" id="ARBA00022741"/>
    </source>
</evidence>
<dbReference type="PANTHER" id="PTHR43284:SF1">
    <property type="entry name" value="ASPARAGINE SYNTHETASE"/>
    <property type="match status" value="1"/>
</dbReference>
<dbReference type="GO" id="GO:0005524">
    <property type="term" value="F:ATP binding"/>
    <property type="evidence" value="ECO:0007669"/>
    <property type="project" value="UniProtKB-KW"/>
</dbReference>
<dbReference type="OrthoDB" id="9763290at2"/>
<dbReference type="EC" id="6.3.5.4" evidence="3"/>
<evidence type="ECO:0000256" key="1">
    <source>
        <dbReference type="ARBA" id="ARBA00005187"/>
    </source>
</evidence>
<dbReference type="CDD" id="cd00712">
    <property type="entry name" value="AsnB"/>
    <property type="match status" value="1"/>
</dbReference>
<keyword evidence="4 10" id="KW-0547">Nucleotide-binding</keyword>
<dbReference type="EMBL" id="QGDL01000002">
    <property type="protein sequence ID" value="PWJ31417.1"/>
    <property type="molecule type" value="Genomic_DNA"/>
</dbReference>
<comment type="pathway">
    <text evidence="1">Amino-acid biosynthesis; L-asparagine biosynthesis; L-asparagine from L-aspartate (L-Gln route): step 1/1.</text>
</comment>
<evidence type="ECO:0000256" key="7">
    <source>
        <dbReference type="ARBA" id="ARBA00022962"/>
    </source>
</evidence>
<keyword evidence="6 9" id="KW-0061">Asparagine biosynthesis</keyword>
<name>A0A2Y9BGB1_9FIRM</name>
<gene>
    <name evidence="13" type="ORF">A8806_102273</name>
</gene>
<dbReference type="SUPFAM" id="SSF52402">
    <property type="entry name" value="Adenine nucleotide alpha hydrolases-like"/>
    <property type="match status" value="1"/>
</dbReference>
<dbReference type="Pfam" id="PF00733">
    <property type="entry name" value="Asn_synthase"/>
    <property type="match status" value="1"/>
</dbReference>
<dbReference type="InterPro" id="IPR017932">
    <property type="entry name" value="GATase_2_dom"/>
</dbReference>
<evidence type="ECO:0000256" key="8">
    <source>
        <dbReference type="ARBA" id="ARBA00048741"/>
    </source>
</evidence>
<evidence type="ECO:0000256" key="5">
    <source>
        <dbReference type="ARBA" id="ARBA00022840"/>
    </source>
</evidence>
<dbReference type="Gene3D" id="3.60.20.10">
    <property type="entry name" value="Glutamine Phosphoribosylpyrophosphate, subunit 1, domain 1"/>
    <property type="match status" value="1"/>
</dbReference>
<dbReference type="PANTHER" id="PTHR43284">
    <property type="entry name" value="ASPARAGINE SYNTHETASE (GLUTAMINE-HYDROLYZING)"/>
    <property type="match status" value="1"/>
</dbReference>
<dbReference type="Pfam" id="PF13537">
    <property type="entry name" value="GATase_7"/>
    <property type="match status" value="1"/>
</dbReference>
<dbReference type="GO" id="GO:0004066">
    <property type="term" value="F:asparagine synthase (glutamine-hydrolyzing) activity"/>
    <property type="evidence" value="ECO:0007669"/>
    <property type="project" value="UniProtKB-EC"/>
</dbReference>
<dbReference type="RefSeq" id="WP_109730121.1">
    <property type="nucleotide sequence ID" value="NZ_BAAACK010000006.1"/>
</dbReference>
<evidence type="ECO:0000256" key="6">
    <source>
        <dbReference type="ARBA" id="ARBA00022888"/>
    </source>
</evidence>
<dbReference type="InterPro" id="IPR033738">
    <property type="entry name" value="AsnB_N"/>
</dbReference>
<dbReference type="PIRSF" id="PIRSF001589">
    <property type="entry name" value="Asn_synthetase_glu-h"/>
    <property type="match status" value="1"/>
</dbReference>
<reference evidence="13 14" key="1">
    <citation type="submission" date="2018-05" db="EMBL/GenBank/DDBJ databases">
        <title>The Hungate 1000. A catalogue of reference genomes from the rumen microbiome.</title>
        <authorList>
            <person name="Kelly W."/>
        </authorList>
    </citation>
    <scope>NUCLEOTIDE SEQUENCE [LARGE SCALE GENOMIC DNA]</scope>
    <source>
        <strain evidence="13 14">NLAE-zl-C242</strain>
    </source>
</reference>
<dbReference type="GO" id="GO:0005829">
    <property type="term" value="C:cytosol"/>
    <property type="evidence" value="ECO:0007669"/>
    <property type="project" value="TreeGrafter"/>
</dbReference>
<evidence type="ECO:0000256" key="11">
    <source>
        <dbReference type="PIRSR" id="PIRSR001589-3"/>
    </source>
</evidence>
<evidence type="ECO:0000256" key="3">
    <source>
        <dbReference type="ARBA" id="ARBA00012737"/>
    </source>
</evidence>
<protein>
    <recommendedName>
        <fullName evidence="3">asparagine synthase (glutamine-hydrolyzing)</fullName>
        <ecNumber evidence="3">6.3.5.4</ecNumber>
    </recommendedName>
</protein>
<dbReference type="InterPro" id="IPR014729">
    <property type="entry name" value="Rossmann-like_a/b/a_fold"/>
</dbReference>
<evidence type="ECO:0000313" key="14">
    <source>
        <dbReference type="Proteomes" id="UP000245845"/>
    </source>
</evidence>
<dbReference type="InterPro" id="IPR006426">
    <property type="entry name" value="Asn_synth_AEB"/>
</dbReference>
<feature type="active site" description="For GATase activity" evidence="9">
    <location>
        <position position="2"/>
    </location>
</feature>
<sequence length="616" mass="70645">MCGIAGFFNPYRDYKTEETKWLGILNGMNHAQKQRGPDDEGTYLSPICGLAHVRLEIIDLVTGHQPLVKERHGRECAIVFNGEIYNMDELKTELLLEGVKFRTTSDTEVILEGYMLHGRDYIKKLNGIFAIALWDSASEELFLFRDRLGIKPLFYTMTGETLVFSSEIKGLFAYPGVEPVLDRDGLCEIFALGPAKSYGKGVFKDVLEVLPGQCITFDRTSCTEDFYWKLESHPHEDSLEKTVEKTAWLVEDAVKKQMLSDIPISTFLSGGVDSSLVTAICAKELKKQGKVLNTFSFDFTDNNKYFKSNSFQPSQDRPFVEQMVQFAGTNHRFLECSNQDQLDCLFKAVDARDLPCMADVESSMLYFCSQVKEYNKVTLTGECADEIFGGYPWFHSEEAFRTDAFPWSMSMQPRQALLDESVIHELHMEDYARAAYEKTIHETPLLAGDTPEEKRRREIAYLNLRWFMVTLLDRMDRTSMYNGLEARVPLADHRIVEYIFSVPWEMKCPDGIVKGLLRHAGEGLLPKEILWRRKSPYPKTYDPTYEKLLGDQLKEVLADASAPVRTLLDTKKVHAFLNSPSDYGKPWYGQLMAGPQMLAYMLQVNYWLEKYKIRII</sequence>
<dbReference type="InterPro" id="IPR001962">
    <property type="entry name" value="Asn_synthase"/>
</dbReference>
<feature type="binding site" evidence="10">
    <location>
        <position position="106"/>
    </location>
    <ligand>
        <name>L-glutamine</name>
        <dbReference type="ChEBI" id="CHEBI:58359"/>
    </ligand>
</feature>
<comment type="caution">
    <text evidence="13">The sequence shown here is derived from an EMBL/GenBank/DDBJ whole genome shotgun (WGS) entry which is preliminary data.</text>
</comment>
<dbReference type="CDD" id="cd01991">
    <property type="entry name" value="Asn_synthase_B_C"/>
    <property type="match status" value="1"/>
</dbReference>
<evidence type="ECO:0000313" key="13">
    <source>
        <dbReference type="EMBL" id="PWJ31417.1"/>
    </source>
</evidence>
<feature type="site" description="Important for beta-aspartyl-AMP intermediate formation" evidence="11">
    <location>
        <position position="382"/>
    </location>
</feature>
<comment type="catalytic activity">
    <reaction evidence="8">
        <text>L-aspartate + L-glutamine + ATP + H2O = L-asparagine + L-glutamate + AMP + diphosphate + H(+)</text>
        <dbReference type="Rhea" id="RHEA:12228"/>
        <dbReference type="ChEBI" id="CHEBI:15377"/>
        <dbReference type="ChEBI" id="CHEBI:15378"/>
        <dbReference type="ChEBI" id="CHEBI:29985"/>
        <dbReference type="ChEBI" id="CHEBI:29991"/>
        <dbReference type="ChEBI" id="CHEBI:30616"/>
        <dbReference type="ChEBI" id="CHEBI:33019"/>
        <dbReference type="ChEBI" id="CHEBI:58048"/>
        <dbReference type="ChEBI" id="CHEBI:58359"/>
        <dbReference type="ChEBI" id="CHEBI:456215"/>
        <dbReference type="EC" id="6.3.5.4"/>
    </reaction>
</comment>
<dbReference type="Gene3D" id="3.40.50.620">
    <property type="entry name" value="HUPs"/>
    <property type="match status" value="1"/>
</dbReference>
<dbReference type="NCBIfam" id="TIGR01536">
    <property type="entry name" value="asn_synth_AEB"/>
    <property type="match status" value="1"/>
</dbReference>
<evidence type="ECO:0000256" key="10">
    <source>
        <dbReference type="PIRSR" id="PIRSR001589-2"/>
    </source>
</evidence>
<keyword evidence="9" id="KW-0028">Amino-acid biosynthesis</keyword>
<dbReference type="Proteomes" id="UP000245845">
    <property type="component" value="Unassembled WGS sequence"/>
</dbReference>